<keyword evidence="7" id="KW-0663">Pyridoxal phosphate</keyword>
<dbReference type="SUPFAM" id="SSF53686">
    <property type="entry name" value="Tryptophan synthase beta subunit-like PLP-dependent enzymes"/>
    <property type="match status" value="1"/>
</dbReference>
<protein>
    <submittedName>
        <fullName evidence="10">Tryptophan synthase beta subunit-like PLP-dependent enzyme</fullName>
    </submittedName>
</protein>
<dbReference type="PANTHER" id="PTHR43050:SF1">
    <property type="entry name" value="SERINE RACEMASE"/>
    <property type="match status" value="1"/>
</dbReference>
<evidence type="ECO:0000256" key="5">
    <source>
        <dbReference type="ARBA" id="ARBA00010869"/>
    </source>
</evidence>
<dbReference type="OrthoDB" id="271064at2759"/>
<evidence type="ECO:0000256" key="7">
    <source>
        <dbReference type="ARBA" id="ARBA00022898"/>
    </source>
</evidence>
<evidence type="ECO:0000256" key="3">
    <source>
        <dbReference type="ARBA" id="ARBA00001936"/>
    </source>
</evidence>
<name>A0A6A5UZE1_9PLEO</name>
<dbReference type="GO" id="GO:0030170">
    <property type="term" value="F:pyridoxal phosphate binding"/>
    <property type="evidence" value="ECO:0007669"/>
    <property type="project" value="InterPro"/>
</dbReference>
<proteinExistence type="inferred from homology"/>
<dbReference type="GO" id="GO:0006520">
    <property type="term" value="P:amino acid metabolic process"/>
    <property type="evidence" value="ECO:0007669"/>
    <property type="project" value="InterPro"/>
</dbReference>
<gene>
    <name evidence="10" type="ORF">BU23DRAFT_474839</name>
</gene>
<comment type="cofactor">
    <cofactor evidence="1">
        <name>Ca(2+)</name>
        <dbReference type="ChEBI" id="CHEBI:29108"/>
    </cofactor>
</comment>
<organism evidence="10 11">
    <name type="scientific">Bimuria novae-zelandiae CBS 107.79</name>
    <dbReference type="NCBI Taxonomy" id="1447943"/>
    <lineage>
        <taxon>Eukaryota</taxon>
        <taxon>Fungi</taxon>
        <taxon>Dikarya</taxon>
        <taxon>Ascomycota</taxon>
        <taxon>Pezizomycotina</taxon>
        <taxon>Dothideomycetes</taxon>
        <taxon>Pleosporomycetidae</taxon>
        <taxon>Pleosporales</taxon>
        <taxon>Massarineae</taxon>
        <taxon>Didymosphaeriaceae</taxon>
        <taxon>Bimuria</taxon>
    </lineage>
</organism>
<keyword evidence="11" id="KW-1185">Reference proteome</keyword>
<evidence type="ECO:0000256" key="2">
    <source>
        <dbReference type="ARBA" id="ARBA00001933"/>
    </source>
</evidence>
<dbReference type="InterPro" id="IPR000634">
    <property type="entry name" value="Ser/Thr_deHydtase_PyrdxlP-BS"/>
</dbReference>
<evidence type="ECO:0000256" key="6">
    <source>
        <dbReference type="ARBA" id="ARBA00022842"/>
    </source>
</evidence>
<keyword evidence="8" id="KW-0456">Lyase</keyword>
<dbReference type="EMBL" id="ML976703">
    <property type="protein sequence ID" value="KAF1970114.1"/>
    <property type="molecule type" value="Genomic_DNA"/>
</dbReference>
<comment type="cofactor">
    <cofactor evidence="3">
        <name>Mn(2+)</name>
        <dbReference type="ChEBI" id="CHEBI:29035"/>
    </cofactor>
</comment>
<evidence type="ECO:0000259" key="9">
    <source>
        <dbReference type="Pfam" id="PF00291"/>
    </source>
</evidence>
<dbReference type="GO" id="GO:0030378">
    <property type="term" value="F:serine racemase activity"/>
    <property type="evidence" value="ECO:0007669"/>
    <property type="project" value="TreeGrafter"/>
</dbReference>
<dbReference type="GO" id="GO:0018114">
    <property type="term" value="F:threonine racemase activity"/>
    <property type="evidence" value="ECO:0007669"/>
    <property type="project" value="TreeGrafter"/>
</dbReference>
<sequence length="362" mass="38351">MHPYELPSLHAVRVAAQLISDVVLKTPTKASLQLTSLANQKLQRNGISEPIPQVELLLKCENFQRTGSFKFRGAYHFIAKLTNDELKNGVVAYSTGNHAQAVAHAAQLASQNRNISVPAYVVVPSDCPHKKISAAEAHGATVIFSGPNPNDRVILAEQVQSATGAVLIPPADDQNIVLGQATAVQEFVQQANQMGRNLDAIIVPSGGGGLLCGAIAVCKPRGIAVFGAEPESGGPSLAHALQTGRRTLEIEHPGSIADGLRSLTGEANWEHIKFEGNVQDVLTVSEAQIKEALRIGVQGLGFAIEPSAAVPLAAVLFGHPFRDWVESLNKRIEVGVILTGGNVSMKDLVALVPELNVTKGRI</sequence>
<dbReference type="AlphaFoldDB" id="A0A6A5UZE1"/>
<evidence type="ECO:0000256" key="8">
    <source>
        <dbReference type="ARBA" id="ARBA00023239"/>
    </source>
</evidence>
<comment type="similarity">
    <text evidence="5">Belongs to the serine/threonine dehydratase family.</text>
</comment>
<dbReference type="PROSITE" id="PS00165">
    <property type="entry name" value="DEHYDRATASE_SER_THR"/>
    <property type="match status" value="1"/>
</dbReference>
<dbReference type="GO" id="GO:0003941">
    <property type="term" value="F:L-serine ammonia-lyase activity"/>
    <property type="evidence" value="ECO:0007669"/>
    <property type="project" value="TreeGrafter"/>
</dbReference>
<dbReference type="Gene3D" id="3.40.50.1100">
    <property type="match status" value="2"/>
</dbReference>
<feature type="domain" description="Tryptophan synthase beta chain-like PALP" evidence="9">
    <location>
        <begin position="52"/>
        <end position="315"/>
    </location>
</feature>
<evidence type="ECO:0000256" key="1">
    <source>
        <dbReference type="ARBA" id="ARBA00001913"/>
    </source>
</evidence>
<dbReference type="GO" id="GO:0005524">
    <property type="term" value="F:ATP binding"/>
    <property type="evidence" value="ECO:0007669"/>
    <property type="project" value="TreeGrafter"/>
</dbReference>
<keyword evidence="6" id="KW-0460">Magnesium</keyword>
<dbReference type="GO" id="GO:0000287">
    <property type="term" value="F:magnesium ion binding"/>
    <property type="evidence" value="ECO:0007669"/>
    <property type="project" value="TreeGrafter"/>
</dbReference>
<accession>A0A6A5UZE1</accession>
<dbReference type="FunFam" id="3.40.50.1100:FF:000005">
    <property type="entry name" value="Threonine dehydratase catabolic"/>
    <property type="match status" value="1"/>
</dbReference>
<dbReference type="InterPro" id="IPR036052">
    <property type="entry name" value="TrpB-like_PALP_sf"/>
</dbReference>
<dbReference type="Proteomes" id="UP000800036">
    <property type="component" value="Unassembled WGS sequence"/>
</dbReference>
<reference evidence="10" key="1">
    <citation type="journal article" date="2020" name="Stud. Mycol.">
        <title>101 Dothideomycetes genomes: a test case for predicting lifestyles and emergence of pathogens.</title>
        <authorList>
            <person name="Haridas S."/>
            <person name="Albert R."/>
            <person name="Binder M."/>
            <person name="Bloem J."/>
            <person name="Labutti K."/>
            <person name="Salamov A."/>
            <person name="Andreopoulos B."/>
            <person name="Baker S."/>
            <person name="Barry K."/>
            <person name="Bills G."/>
            <person name="Bluhm B."/>
            <person name="Cannon C."/>
            <person name="Castanera R."/>
            <person name="Culley D."/>
            <person name="Daum C."/>
            <person name="Ezra D."/>
            <person name="Gonzalez J."/>
            <person name="Henrissat B."/>
            <person name="Kuo A."/>
            <person name="Liang C."/>
            <person name="Lipzen A."/>
            <person name="Lutzoni F."/>
            <person name="Magnuson J."/>
            <person name="Mondo S."/>
            <person name="Nolan M."/>
            <person name="Ohm R."/>
            <person name="Pangilinan J."/>
            <person name="Park H.-J."/>
            <person name="Ramirez L."/>
            <person name="Alfaro M."/>
            <person name="Sun H."/>
            <person name="Tritt A."/>
            <person name="Yoshinaga Y."/>
            <person name="Zwiers L.-H."/>
            <person name="Turgeon B."/>
            <person name="Goodwin S."/>
            <person name="Spatafora J."/>
            <person name="Crous P."/>
            <person name="Grigoriev I."/>
        </authorList>
    </citation>
    <scope>NUCLEOTIDE SEQUENCE</scope>
    <source>
        <strain evidence="10">CBS 107.79</strain>
    </source>
</reference>
<dbReference type="Pfam" id="PF00291">
    <property type="entry name" value="PALP"/>
    <property type="match status" value="1"/>
</dbReference>
<evidence type="ECO:0000313" key="11">
    <source>
        <dbReference type="Proteomes" id="UP000800036"/>
    </source>
</evidence>
<evidence type="ECO:0000256" key="4">
    <source>
        <dbReference type="ARBA" id="ARBA00001946"/>
    </source>
</evidence>
<dbReference type="InterPro" id="IPR001926">
    <property type="entry name" value="TrpB-like_PALP"/>
</dbReference>
<dbReference type="GO" id="GO:0008721">
    <property type="term" value="F:D-serine ammonia-lyase activity"/>
    <property type="evidence" value="ECO:0007669"/>
    <property type="project" value="TreeGrafter"/>
</dbReference>
<comment type="cofactor">
    <cofactor evidence="4">
        <name>Mg(2+)</name>
        <dbReference type="ChEBI" id="CHEBI:18420"/>
    </cofactor>
</comment>
<evidence type="ECO:0000313" key="10">
    <source>
        <dbReference type="EMBL" id="KAF1970114.1"/>
    </source>
</evidence>
<dbReference type="PANTHER" id="PTHR43050">
    <property type="entry name" value="SERINE / THREONINE RACEMASE FAMILY MEMBER"/>
    <property type="match status" value="1"/>
</dbReference>
<comment type="cofactor">
    <cofactor evidence="2">
        <name>pyridoxal 5'-phosphate</name>
        <dbReference type="ChEBI" id="CHEBI:597326"/>
    </cofactor>
</comment>